<evidence type="ECO:0000256" key="3">
    <source>
        <dbReference type="ARBA" id="ARBA00008562"/>
    </source>
</evidence>
<evidence type="ECO:0000256" key="2">
    <source>
        <dbReference type="ARBA" id="ARBA00004950"/>
    </source>
</evidence>
<dbReference type="RefSeq" id="WP_264942594.1">
    <property type="nucleotide sequence ID" value="NZ_JAPDRA010000001.1"/>
</dbReference>
<reference evidence="15" key="1">
    <citation type="journal article" date="2019" name="Int. J. Syst. Evol. Microbiol.">
        <title>The Global Catalogue of Microorganisms (GCM) 10K type strain sequencing project: providing services to taxonomists for standard genome sequencing and annotation.</title>
        <authorList>
            <consortium name="The Broad Institute Genomics Platform"/>
            <consortium name="The Broad Institute Genome Sequencing Center for Infectious Disease"/>
            <person name="Wu L."/>
            <person name="Ma J."/>
        </authorList>
    </citation>
    <scope>NUCLEOTIDE SEQUENCE [LARGE SCALE GENOMIC DNA]</scope>
    <source>
        <strain evidence="15">CCUG 62982</strain>
    </source>
</reference>
<evidence type="ECO:0000256" key="4">
    <source>
        <dbReference type="ARBA" id="ARBA00012173"/>
    </source>
</evidence>
<evidence type="ECO:0000256" key="9">
    <source>
        <dbReference type="ARBA" id="ARBA00048305"/>
    </source>
</evidence>
<dbReference type="Gene3D" id="1.20.58.100">
    <property type="entry name" value="Fumarate reductase/succinate dehydrogenase flavoprotein-like, C-terminal domain"/>
    <property type="match status" value="1"/>
</dbReference>
<dbReference type="InterPro" id="IPR027477">
    <property type="entry name" value="Succ_DH/fumarate_Rdtase_cat_sf"/>
</dbReference>
<keyword evidence="7 11" id="KW-0274">FAD</keyword>
<keyword evidence="8 11" id="KW-0560">Oxidoreductase</keyword>
<sequence length="526" mass="57619">MTRTSDILIIGSGAAGLTAALNLADRFKVTVLAKGRLDEGSTAWAQGGIAAVLEEGDSFEQHVEDTIVAGAGLNDRATVEFVVENAPAAIARLAQLGVPFNTEGNALHLTREGGHSHRRIVHVDDATGAAVQAALLKAAHAHPNVTLVPDMVVIDLATSRHEARYSGAGNVWGVYAFSRERRRVELFTARATILATGGAGRTYLFSTAPRGATGDGIAMAWRAGCRISNMEFMQFHPTCLYNLEVKNFLITEAVRGEGGQLKIPGTGHRFMPEFDLRAELAPRDVVARAIDHEIKRLGLDFVHLDISHMGADFVARHFPTIHARLLDLDIDMTREPIPVVPAQHYTCGGIVIDRDGKTDLPGLYAAGECTQSGLHGANRLASNSLLECFVYGEAAASHIAAHWGDLAAPPAIRPWDESRVADSDEEVVIKQNWTEIRRFMWNYVGIVRTTKRLERAAHRIKLLREEVADYYGHFRVTPDLIELRNLLESADLIVRSALHRKESRGLHYTLDYPDLLPLAEDTVLVP</sequence>
<feature type="domain" description="Fumarate reductase/succinate dehydrogenase flavoprotein-like C-terminal" evidence="13">
    <location>
        <begin position="435"/>
        <end position="514"/>
    </location>
</feature>
<dbReference type="InterPro" id="IPR003953">
    <property type="entry name" value="FAD-dep_OxRdtase_2_FAD-bd"/>
</dbReference>
<evidence type="ECO:0000256" key="11">
    <source>
        <dbReference type="RuleBase" id="RU362049"/>
    </source>
</evidence>
<gene>
    <name evidence="14" type="primary">nadB</name>
    <name evidence="14" type="ORF">ACFQ1E_02230</name>
</gene>
<dbReference type="Pfam" id="PF00890">
    <property type="entry name" value="FAD_binding_2"/>
    <property type="match status" value="1"/>
</dbReference>
<dbReference type="Proteomes" id="UP001596977">
    <property type="component" value="Unassembled WGS sequence"/>
</dbReference>
<name>A0ABW3H1Y4_9SPHN</name>
<keyword evidence="15" id="KW-1185">Reference proteome</keyword>
<dbReference type="SUPFAM" id="SSF56425">
    <property type="entry name" value="Succinate dehydrogenase/fumarate reductase flavoprotein, catalytic domain"/>
    <property type="match status" value="1"/>
</dbReference>
<evidence type="ECO:0000256" key="7">
    <source>
        <dbReference type="ARBA" id="ARBA00022827"/>
    </source>
</evidence>
<dbReference type="NCBIfam" id="NF006567">
    <property type="entry name" value="PRK09077.1"/>
    <property type="match status" value="1"/>
</dbReference>
<dbReference type="InterPro" id="IPR015939">
    <property type="entry name" value="Fum_Rdtase/Succ_DH_flav-like_C"/>
</dbReference>
<keyword evidence="5 11" id="KW-0285">Flavoprotein</keyword>
<dbReference type="InterPro" id="IPR005288">
    <property type="entry name" value="NadB"/>
</dbReference>
<dbReference type="SUPFAM" id="SSF51905">
    <property type="entry name" value="FAD/NAD(P)-binding domain"/>
    <property type="match status" value="1"/>
</dbReference>
<dbReference type="SUPFAM" id="SSF46977">
    <property type="entry name" value="Succinate dehydrogenase/fumarate reductase flavoprotein C-terminal domain"/>
    <property type="match status" value="1"/>
</dbReference>
<proteinExistence type="inferred from homology"/>
<comment type="subcellular location">
    <subcellularLocation>
        <location evidence="11">Cytoplasm</location>
    </subcellularLocation>
</comment>
<evidence type="ECO:0000259" key="13">
    <source>
        <dbReference type="Pfam" id="PF02910"/>
    </source>
</evidence>
<comment type="catalytic activity">
    <reaction evidence="9">
        <text>L-aspartate + O2 = iminosuccinate + H2O2</text>
        <dbReference type="Rhea" id="RHEA:25876"/>
        <dbReference type="ChEBI" id="CHEBI:15379"/>
        <dbReference type="ChEBI" id="CHEBI:16240"/>
        <dbReference type="ChEBI" id="CHEBI:29991"/>
        <dbReference type="ChEBI" id="CHEBI:77875"/>
        <dbReference type="EC" id="1.4.3.16"/>
    </reaction>
    <physiologicalReaction direction="left-to-right" evidence="9">
        <dbReference type="Rhea" id="RHEA:25877"/>
    </physiologicalReaction>
</comment>
<comment type="function">
    <text evidence="11">Catalyzes the oxidation of L-aspartate to iminoaspartate.</text>
</comment>
<dbReference type="EC" id="1.4.3.16" evidence="4 10"/>
<evidence type="ECO:0000256" key="6">
    <source>
        <dbReference type="ARBA" id="ARBA00022642"/>
    </source>
</evidence>
<evidence type="ECO:0000256" key="8">
    <source>
        <dbReference type="ARBA" id="ARBA00023002"/>
    </source>
</evidence>
<dbReference type="PIRSF" id="PIRSF000171">
    <property type="entry name" value="SDHA_APRA_LASPO"/>
    <property type="match status" value="1"/>
</dbReference>
<dbReference type="InterPro" id="IPR036188">
    <property type="entry name" value="FAD/NAD-bd_sf"/>
</dbReference>
<dbReference type="PANTHER" id="PTHR42716:SF2">
    <property type="entry name" value="L-ASPARTATE OXIDASE, CHLOROPLASTIC"/>
    <property type="match status" value="1"/>
</dbReference>
<comment type="cofactor">
    <cofactor evidence="1 11">
        <name>FAD</name>
        <dbReference type="ChEBI" id="CHEBI:57692"/>
    </cofactor>
</comment>
<evidence type="ECO:0000256" key="10">
    <source>
        <dbReference type="NCBIfam" id="TIGR00551"/>
    </source>
</evidence>
<evidence type="ECO:0000313" key="15">
    <source>
        <dbReference type="Proteomes" id="UP001596977"/>
    </source>
</evidence>
<organism evidence="14 15">
    <name type="scientific">Sphingomonas canadensis</name>
    <dbReference type="NCBI Taxonomy" id="1219257"/>
    <lineage>
        <taxon>Bacteria</taxon>
        <taxon>Pseudomonadati</taxon>
        <taxon>Pseudomonadota</taxon>
        <taxon>Alphaproteobacteria</taxon>
        <taxon>Sphingomonadales</taxon>
        <taxon>Sphingomonadaceae</taxon>
        <taxon>Sphingomonas</taxon>
    </lineage>
</organism>
<comment type="caution">
    <text evidence="14">The sequence shown here is derived from an EMBL/GenBank/DDBJ whole genome shotgun (WGS) entry which is preliminary data.</text>
</comment>
<dbReference type="NCBIfam" id="TIGR00551">
    <property type="entry name" value="nadB"/>
    <property type="match status" value="1"/>
</dbReference>
<comment type="pathway">
    <text evidence="2 11">Cofactor biosynthesis; NAD(+) biosynthesis; iminoaspartate from L-aspartate (oxidase route): step 1/1.</text>
</comment>
<dbReference type="Gene3D" id="3.90.700.10">
    <property type="entry name" value="Succinate dehydrogenase/fumarate reductase flavoprotein, catalytic domain"/>
    <property type="match status" value="1"/>
</dbReference>
<feature type="domain" description="FAD-dependent oxidoreductase 2 FAD-binding" evidence="12">
    <location>
        <begin position="6"/>
        <end position="385"/>
    </location>
</feature>
<protein>
    <recommendedName>
        <fullName evidence="4 10">L-aspartate oxidase</fullName>
        <ecNumber evidence="4 10">1.4.3.16</ecNumber>
    </recommendedName>
</protein>
<comment type="similarity">
    <text evidence="3 11">Belongs to the FAD-dependent oxidoreductase 2 family. NadB subfamily.</text>
</comment>
<dbReference type="EMBL" id="JBHTJG010000001">
    <property type="protein sequence ID" value="MFD0945149.1"/>
    <property type="molecule type" value="Genomic_DNA"/>
</dbReference>
<dbReference type="PANTHER" id="PTHR42716">
    <property type="entry name" value="L-ASPARTATE OXIDASE"/>
    <property type="match status" value="1"/>
</dbReference>
<evidence type="ECO:0000259" key="12">
    <source>
        <dbReference type="Pfam" id="PF00890"/>
    </source>
</evidence>
<evidence type="ECO:0000256" key="5">
    <source>
        <dbReference type="ARBA" id="ARBA00022630"/>
    </source>
</evidence>
<dbReference type="Pfam" id="PF02910">
    <property type="entry name" value="Succ_DH_flav_C"/>
    <property type="match status" value="1"/>
</dbReference>
<dbReference type="GO" id="GO:0008734">
    <property type="term" value="F:L-aspartate oxidase activity"/>
    <property type="evidence" value="ECO:0007669"/>
    <property type="project" value="UniProtKB-EC"/>
</dbReference>
<dbReference type="PRINTS" id="PR00368">
    <property type="entry name" value="FADPNR"/>
</dbReference>
<dbReference type="Gene3D" id="3.50.50.60">
    <property type="entry name" value="FAD/NAD(P)-binding domain"/>
    <property type="match status" value="1"/>
</dbReference>
<evidence type="ECO:0000256" key="1">
    <source>
        <dbReference type="ARBA" id="ARBA00001974"/>
    </source>
</evidence>
<dbReference type="InterPro" id="IPR037099">
    <property type="entry name" value="Fum_R/Succ_DH_flav-like_C_sf"/>
</dbReference>
<evidence type="ECO:0000313" key="14">
    <source>
        <dbReference type="EMBL" id="MFD0945149.1"/>
    </source>
</evidence>
<accession>A0ABW3H1Y4</accession>
<dbReference type="PRINTS" id="PR00411">
    <property type="entry name" value="PNDRDTASEI"/>
</dbReference>
<keyword evidence="6 11" id="KW-0662">Pyridine nucleotide biosynthesis</keyword>